<reference evidence="1 2" key="1">
    <citation type="submission" date="2009-11" db="EMBL/GenBank/DDBJ databases">
        <authorList>
            <person name="Weinstock G."/>
            <person name="Sodergren E."/>
            <person name="Clifton S."/>
            <person name="Fulton L."/>
            <person name="Fulton B."/>
            <person name="Courtney L."/>
            <person name="Fronick C."/>
            <person name="Harrison M."/>
            <person name="Strong C."/>
            <person name="Farmer C."/>
            <person name="Delahaunty K."/>
            <person name="Markovic C."/>
            <person name="Hall O."/>
            <person name="Minx P."/>
            <person name="Tomlinson C."/>
            <person name="Mitreva M."/>
            <person name="Nelson J."/>
            <person name="Hou S."/>
            <person name="Wollam A."/>
            <person name="Pepin K.H."/>
            <person name="Johnson M."/>
            <person name="Bhonagiri V."/>
            <person name="Nash W.E."/>
            <person name="Warren W."/>
            <person name="Chinwalla A."/>
            <person name="Mardis E.R."/>
            <person name="Wilson R.K."/>
        </authorList>
    </citation>
    <scope>NUCLEOTIDE SEQUENCE [LARGE SCALE GENOMIC DNA]</scope>
    <source>
        <strain evidence="1 2">F0302</strain>
    </source>
</reference>
<evidence type="ECO:0000313" key="2">
    <source>
        <dbReference type="Proteomes" id="UP000004079"/>
    </source>
</evidence>
<protein>
    <submittedName>
        <fullName evidence="1">Uncharacterized protein</fullName>
    </submittedName>
</protein>
<dbReference type="HOGENOM" id="CLU_2234077_0_0_10"/>
<accession>D1QSA1</accession>
<comment type="caution">
    <text evidence="1">The sequence shown here is derived from an EMBL/GenBank/DDBJ whole genome shotgun (WGS) entry which is preliminary data.</text>
</comment>
<evidence type="ECO:0000313" key="1">
    <source>
        <dbReference type="EMBL" id="EFB31856.1"/>
    </source>
</evidence>
<proteinExistence type="predicted"/>
<dbReference type="AlphaFoldDB" id="D1QSA1"/>
<dbReference type="Proteomes" id="UP000004079">
    <property type="component" value="Unassembled WGS sequence"/>
</dbReference>
<name>D1QSA1_9BACT</name>
<organism evidence="1 2">
    <name type="scientific">Segatella oris F0302</name>
    <dbReference type="NCBI Taxonomy" id="649760"/>
    <lineage>
        <taxon>Bacteria</taxon>
        <taxon>Pseudomonadati</taxon>
        <taxon>Bacteroidota</taxon>
        <taxon>Bacteroidia</taxon>
        <taxon>Bacteroidales</taxon>
        <taxon>Prevotellaceae</taxon>
        <taxon>Segatella</taxon>
    </lineage>
</organism>
<sequence>MKGVDEIKHVVTIAFISKGTLNGMSKDDKKHKPPLERVCPYESWLCHVYSFIIFSLVFLDKELTNLGLTLYINLHRFNKQLQSYLIFLINYSFDVKKFSLTLGSE</sequence>
<dbReference type="EMBL" id="ACUZ02000033">
    <property type="protein sequence ID" value="EFB31856.1"/>
    <property type="molecule type" value="Genomic_DNA"/>
</dbReference>
<gene>
    <name evidence="1" type="ORF">HMPREF0971_01858</name>
</gene>